<evidence type="ECO:0000313" key="2">
    <source>
        <dbReference type="EMBL" id="EIW86188.1"/>
    </source>
</evidence>
<sequence length="252" mass="28264">MSGGMANDRLALALEQQFISRLTTAAGATLLVYDVMTSLDQEVKYIWQSQWSSVKILYLWMRYETCVMAGLEMWCCKDLSGNVSREAHQCHRPLGATVWSNNIADLNASAIATAEFWGGRRLIGALLALEYMSLAPMALYYSNRFFKEGTSFHKEGIDGCLGTTQARYLKLAWAVVLLEESTFLLMLLLKTYKSYRGPEILGLSRLFRAILTDGNKVSQLLGILYFVLIVGPYLERATLEAQANRVQTQLSS</sequence>
<reference evidence="3" key="1">
    <citation type="journal article" date="2012" name="Science">
        <title>The Paleozoic origin of enzymatic lignin decomposition reconstructed from 31 fungal genomes.</title>
        <authorList>
            <person name="Floudas D."/>
            <person name="Binder M."/>
            <person name="Riley R."/>
            <person name="Barry K."/>
            <person name="Blanchette R.A."/>
            <person name="Henrissat B."/>
            <person name="Martinez A.T."/>
            <person name="Otillar R."/>
            <person name="Spatafora J.W."/>
            <person name="Yadav J.S."/>
            <person name="Aerts A."/>
            <person name="Benoit I."/>
            <person name="Boyd A."/>
            <person name="Carlson A."/>
            <person name="Copeland A."/>
            <person name="Coutinho P.M."/>
            <person name="de Vries R.P."/>
            <person name="Ferreira P."/>
            <person name="Findley K."/>
            <person name="Foster B."/>
            <person name="Gaskell J."/>
            <person name="Glotzer D."/>
            <person name="Gorecki P."/>
            <person name="Heitman J."/>
            <person name="Hesse C."/>
            <person name="Hori C."/>
            <person name="Igarashi K."/>
            <person name="Jurgens J.A."/>
            <person name="Kallen N."/>
            <person name="Kersten P."/>
            <person name="Kohler A."/>
            <person name="Kuees U."/>
            <person name="Kumar T.K.A."/>
            <person name="Kuo A."/>
            <person name="LaButti K."/>
            <person name="Larrondo L.F."/>
            <person name="Lindquist E."/>
            <person name="Ling A."/>
            <person name="Lombard V."/>
            <person name="Lucas S."/>
            <person name="Lundell T."/>
            <person name="Martin R."/>
            <person name="McLaughlin D.J."/>
            <person name="Morgenstern I."/>
            <person name="Morin E."/>
            <person name="Murat C."/>
            <person name="Nagy L.G."/>
            <person name="Nolan M."/>
            <person name="Ohm R.A."/>
            <person name="Patyshakuliyeva A."/>
            <person name="Rokas A."/>
            <person name="Ruiz-Duenas F.J."/>
            <person name="Sabat G."/>
            <person name="Salamov A."/>
            <person name="Samejima M."/>
            <person name="Schmutz J."/>
            <person name="Slot J.C."/>
            <person name="St John F."/>
            <person name="Stenlid J."/>
            <person name="Sun H."/>
            <person name="Sun S."/>
            <person name="Syed K."/>
            <person name="Tsang A."/>
            <person name="Wiebenga A."/>
            <person name="Young D."/>
            <person name="Pisabarro A."/>
            <person name="Eastwood D.C."/>
            <person name="Martin F."/>
            <person name="Cullen D."/>
            <person name="Grigoriev I.V."/>
            <person name="Hibbett D.S."/>
        </authorList>
    </citation>
    <scope>NUCLEOTIDE SEQUENCE [LARGE SCALE GENOMIC DNA]</scope>
    <source>
        <strain evidence="3">RWD-64-598 SS2</strain>
    </source>
</reference>
<dbReference type="KEGG" id="cput:CONPUDRAFT_68778"/>
<protein>
    <recommendedName>
        <fullName evidence="1">DUF6533 domain-containing protein</fullName>
    </recommendedName>
</protein>
<accession>A0A5M3N4F3</accession>
<proteinExistence type="predicted"/>
<dbReference type="Proteomes" id="UP000053558">
    <property type="component" value="Unassembled WGS sequence"/>
</dbReference>
<dbReference type="AlphaFoldDB" id="A0A5M3N4F3"/>
<evidence type="ECO:0000313" key="3">
    <source>
        <dbReference type="Proteomes" id="UP000053558"/>
    </source>
</evidence>
<organism evidence="2 3">
    <name type="scientific">Coniophora puteana (strain RWD-64-598)</name>
    <name type="common">Brown rot fungus</name>
    <dbReference type="NCBI Taxonomy" id="741705"/>
    <lineage>
        <taxon>Eukaryota</taxon>
        <taxon>Fungi</taxon>
        <taxon>Dikarya</taxon>
        <taxon>Basidiomycota</taxon>
        <taxon>Agaricomycotina</taxon>
        <taxon>Agaricomycetes</taxon>
        <taxon>Agaricomycetidae</taxon>
        <taxon>Boletales</taxon>
        <taxon>Coniophorineae</taxon>
        <taxon>Coniophoraceae</taxon>
        <taxon>Coniophora</taxon>
    </lineage>
</organism>
<gene>
    <name evidence="2" type="ORF">CONPUDRAFT_68778</name>
</gene>
<dbReference type="GeneID" id="19208692"/>
<dbReference type="RefSeq" id="XP_007762662.1">
    <property type="nucleotide sequence ID" value="XM_007764472.1"/>
</dbReference>
<dbReference type="OrthoDB" id="3349377at2759"/>
<dbReference type="EMBL" id="JH711573">
    <property type="protein sequence ID" value="EIW86188.1"/>
    <property type="molecule type" value="Genomic_DNA"/>
</dbReference>
<dbReference type="InterPro" id="IPR045340">
    <property type="entry name" value="DUF6533"/>
</dbReference>
<name>A0A5M3N4F3_CONPW</name>
<keyword evidence="3" id="KW-1185">Reference proteome</keyword>
<dbReference type="Pfam" id="PF20151">
    <property type="entry name" value="DUF6533"/>
    <property type="match status" value="1"/>
</dbReference>
<comment type="caution">
    <text evidence="2">The sequence shown here is derived from an EMBL/GenBank/DDBJ whole genome shotgun (WGS) entry which is preliminary data.</text>
</comment>
<evidence type="ECO:0000259" key="1">
    <source>
        <dbReference type="Pfam" id="PF20151"/>
    </source>
</evidence>
<feature type="domain" description="DUF6533" evidence="1">
    <location>
        <begin position="24"/>
        <end position="63"/>
    </location>
</feature>